<dbReference type="RefSeq" id="WP_102212155.1">
    <property type="nucleotide sequence ID" value="NZ_PNHF01000004.1"/>
</dbReference>
<proteinExistence type="predicted"/>
<dbReference type="PANTHER" id="PTHR40763:SF4">
    <property type="entry name" value="DUF1707 DOMAIN-CONTAINING PROTEIN"/>
    <property type="match status" value="1"/>
</dbReference>
<protein>
    <submittedName>
        <fullName evidence="4">Uncharacterized protein</fullName>
    </submittedName>
</protein>
<evidence type="ECO:0000313" key="5">
    <source>
        <dbReference type="Proteomes" id="UP000235363"/>
    </source>
</evidence>
<dbReference type="PANTHER" id="PTHR40763">
    <property type="entry name" value="MEMBRANE PROTEIN-RELATED"/>
    <property type="match status" value="1"/>
</dbReference>
<evidence type="ECO:0000256" key="1">
    <source>
        <dbReference type="SAM" id="MobiDB-lite"/>
    </source>
</evidence>
<dbReference type="Pfam" id="PF08044">
    <property type="entry name" value="DUF1707"/>
    <property type="match status" value="1"/>
</dbReference>
<name>A0A2N6T120_9CORY</name>
<dbReference type="InterPro" id="IPR012551">
    <property type="entry name" value="DUF1707_SHOCT-like"/>
</dbReference>
<comment type="caution">
    <text evidence="4">The sequence shown here is derived from an EMBL/GenBank/DDBJ whole genome shotgun (WGS) entry which is preliminary data.</text>
</comment>
<evidence type="ECO:0000313" key="4">
    <source>
        <dbReference type="EMBL" id="PMC63018.1"/>
    </source>
</evidence>
<feature type="domain" description="DUF1707" evidence="2">
    <location>
        <begin position="40"/>
        <end position="91"/>
    </location>
</feature>
<feature type="region of interest" description="Disordered" evidence="1">
    <location>
        <begin position="1"/>
        <end position="43"/>
    </location>
</feature>
<feature type="compositionally biased region" description="Basic and acidic residues" evidence="1">
    <location>
        <begin position="7"/>
        <end position="18"/>
    </location>
</feature>
<accession>A0A2N6T120</accession>
<sequence>MDANGTDDTRAYDPRDDADVTGTEHAGTPHDAHGGAVPPLRATNDERRRVADELSEALGRGQIDVAEFDERTGRVWAARTRNELTGPLTDLVADPRAIIDGTTDSASAGTVSPYRPAAAPAPGPFHDVAGPSSRDLAAEAKQHVTGEKGGSAFSVAVMFGADQGGDWICPPTHYSISVMGGIVVDLRRARFEAHETEIIAVAIMGGIEIIVPEDIRLTVQGTGLMGGFGTSKSRDVVIAGHDLPPDAPRVRVTGIALMGGVDVRRVPRSDRRELE</sequence>
<dbReference type="Pfam" id="PF09922">
    <property type="entry name" value="LiaF-like_C"/>
    <property type="match status" value="1"/>
</dbReference>
<dbReference type="InterPro" id="IPR024425">
    <property type="entry name" value="LiaF-like_C"/>
</dbReference>
<reference evidence="4 5" key="1">
    <citation type="submission" date="2017-09" db="EMBL/GenBank/DDBJ databases">
        <title>Bacterial strain isolated from the female urinary microbiota.</title>
        <authorList>
            <person name="Thomas-White K."/>
            <person name="Kumar N."/>
            <person name="Forster S."/>
            <person name="Putonti C."/>
            <person name="Lawley T."/>
            <person name="Wolfe A.J."/>
        </authorList>
    </citation>
    <scope>NUCLEOTIDE SEQUENCE [LARGE SCALE GENOMIC DNA]</scope>
    <source>
        <strain evidence="4 5">UMB0908</strain>
    </source>
</reference>
<dbReference type="Proteomes" id="UP000235363">
    <property type="component" value="Unassembled WGS sequence"/>
</dbReference>
<evidence type="ECO:0000259" key="3">
    <source>
        <dbReference type="Pfam" id="PF09922"/>
    </source>
</evidence>
<organism evidence="4 5">
    <name type="scientific">Corynebacterium xerosis</name>
    <dbReference type="NCBI Taxonomy" id="1725"/>
    <lineage>
        <taxon>Bacteria</taxon>
        <taxon>Bacillati</taxon>
        <taxon>Actinomycetota</taxon>
        <taxon>Actinomycetes</taxon>
        <taxon>Mycobacteriales</taxon>
        <taxon>Corynebacteriaceae</taxon>
        <taxon>Corynebacterium</taxon>
    </lineage>
</organism>
<dbReference type="EMBL" id="PNHF01000004">
    <property type="protein sequence ID" value="PMC63018.1"/>
    <property type="molecule type" value="Genomic_DNA"/>
</dbReference>
<dbReference type="AlphaFoldDB" id="A0A2N6T120"/>
<feature type="domain" description="Cell wall-active antibiotics response LiaF-like C-terminal" evidence="3">
    <location>
        <begin position="176"/>
        <end position="229"/>
    </location>
</feature>
<evidence type="ECO:0000259" key="2">
    <source>
        <dbReference type="Pfam" id="PF08044"/>
    </source>
</evidence>
<gene>
    <name evidence="4" type="ORF">CJ204_03050</name>
</gene>